<reference evidence="2" key="1">
    <citation type="submission" date="2023-05" db="EMBL/GenBank/DDBJ databases">
        <title>Nepenthes gracilis genome sequencing.</title>
        <authorList>
            <person name="Fukushima K."/>
        </authorList>
    </citation>
    <scope>NUCLEOTIDE SEQUENCE</scope>
    <source>
        <strain evidence="2">SING2019-196</strain>
    </source>
</reference>
<proteinExistence type="predicted"/>
<dbReference type="Proteomes" id="UP001279734">
    <property type="component" value="Unassembled WGS sequence"/>
</dbReference>
<feature type="compositionally biased region" description="Low complexity" evidence="1">
    <location>
        <begin position="13"/>
        <end position="22"/>
    </location>
</feature>
<keyword evidence="3" id="KW-1185">Reference proteome</keyword>
<dbReference type="AlphaFoldDB" id="A0AAD3T6Y3"/>
<name>A0AAD3T6Y3_NEPGR</name>
<comment type="caution">
    <text evidence="2">The sequence shown here is derived from an EMBL/GenBank/DDBJ whole genome shotgun (WGS) entry which is preliminary data.</text>
</comment>
<accession>A0AAD3T6Y3</accession>
<evidence type="ECO:0000313" key="3">
    <source>
        <dbReference type="Proteomes" id="UP001279734"/>
    </source>
</evidence>
<sequence length="80" mass="8132">MLTRCHRPGSGRGAATGRSAGSCRYAAIGQGRSRPGRSAGSCRRATTGRSGSGQGAVTPKVALGTGVLLSLAEQEMERRS</sequence>
<dbReference type="EMBL" id="BSYO01000026">
    <property type="protein sequence ID" value="GMH23726.1"/>
    <property type="molecule type" value="Genomic_DNA"/>
</dbReference>
<feature type="region of interest" description="Disordered" evidence="1">
    <location>
        <begin position="1"/>
        <end position="60"/>
    </location>
</feature>
<protein>
    <submittedName>
        <fullName evidence="2">Uncharacterized protein</fullName>
    </submittedName>
</protein>
<evidence type="ECO:0000256" key="1">
    <source>
        <dbReference type="SAM" id="MobiDB-lite"/>
    </source>
</evidence>
<gene>
    <name evidence="2" type="ORF">Nepgr_025569</name>
</gene>
<organism evidence="2 3">
    <name type="scientific">Nepenthes gracilis</name>
    <name type="common">Slender pitcher plant</name>
    <dbReference type="NCBI Taxonomy" id="150966"/>
    <lineage>
        <taxon>Eukaryota</taxon>
        <taxon>Viridiplantae</taxon>
        <taxon>Streptophyta</taxon>
        <taxon>Embryophyta</taxon>
        <taxon>Tracheophyta</taxon>
        <taxon>Spermatophyta</taxon>
        <taxon>Magnoliopsida</taxon>
        <taxon>eudicotyledons</taxon>
        <taxon>Gunneridae</taxon>
        <taxon>Pentapetalae</taxon>
        <taxon>Caryophyllales</taxon>
        <taxon>Nepenthaceae</taxon>
        <taxon>Nepenthes</taxon>
    </lineage>
</organism>
<evidence type="ECO:0000313" key="2">
    <source>
        <dbReference type="EMBL" id="GMH23726.1"/>
    </source>
</evidence>